<gene>
    <name evidence="2" type="ORF">MNB_ARC-1_74</name>
</gene>
<feature type="domain" description="5'-Nucleotidase C-terminal" evidence="1">
    <location>
        <begin position="418"/>
        <end position="545"/>
    </location>
</feature>
<dbReference type="GO" id="GO:0016787">
    <property type="term" value="F:hydrolase activity"/>
    <property type="evidence" value="ECO:0007669"/>
    <property type="project" value="InterPro"/>
</dbReference>
<dbReference type="PANTHER" id="PTHR11575:SF42">
    <property type="entry name" value="SULFUR OXIDATION PROTEIN SOXB"/>
    <property type="match status" value="1"/>
</dbReference>
<protein>
    <submittedName>
        <fullName evidence="2">Sulfur oxidation protein SoxB</fullName>
    </submittedName>
</protein>
<reference evidence="2" key="1">
    <citation type="submission" date="2018-10" db="EMBL/GenBank/DDBJ databases">
        <authorList>
            <person name="Aoki K."/>
        </authorList>
    </citation>
    <scope>NUCLEOTIDE SEQUENCE</scope>
</reference>
<dbReference type="InterPro" id="IPR029052">
    <property type="entry name" value="Metallo-depent_PP-like"/>
</dbReference>
<dbReference type="GO" id="GO:0030288">
    <property type="term" value="C:outer membrane-bounded periplasmic space"/>
    <property type="evidence" value="ECO:0007669"/>
    <property type="project" value="TreeGrafter"/>
</dbReference>
<dbReference type="InterPro" id="IPR036907">
    <property type="entry name" value="5'-Nucleotdase_C_sf"/>
</dbReference>
<dbReference type="Gene3D" id="3.90.780.10">
    <property type="entry name" value="5'-Nucleotidase, C-terminal domain"/>
    <property type="match status" value="1"/>
</dbReference>
<proteinExistence type="predicted"/>
<dbReference type="CDD" id="cd07411">
    <property type="entry name" value="MPP_SoxB_N"/>
    <property type="match status" value="1"/>
</dbReference>
<sequence>MSQMSRREFVYMTALLAGTAPVFAKSHTRLANTKKHKDYYKLDSFGNARIMHMTDSHAQLLPVYFREPSVNLGFHTNYGKPPHIVGKRLLKRYGIQGNKRLEYAFTQVNFEEHAKVMGRVGGFAQIKTVVDFLKSNFGSKDKSILLDGGDTWQGSATALYTRGKDMVGAMNLLGVDVAVGHWEFTYKAAEILENVKLLDADFIAQNIHVKDDALMDGSPAYDEDSGLTFKPYVIKKMGNARVAIIGQAFPYTTIANPQRNIPDWTFGIKEDNMQEMVNEVREKEKPDAVIVLSHNGFDVDQKMAKVCTGIDFIMGGHTHDGVPEAIPVKNKKGTTYVCNAGSNGKFLNVLDLDIQKGKIKDFKFTLLPIFSDLIDEDKTMKKYITSVRKPFLKDLNRKLATTDETLFRRGNFNGSWDQIICDSLIEIKGADVSLSPGFRWGTTIMPGQTITFDDLMTQTALTYPETYVREFTGAQIKATLEDVADNLFNTDPFLQSGGDMVRTGGISYTINPKATIGKRVTNITMTKTGKKMDAKKKYKVAGWSTVNSIAPGKPIWEITEEYLKNIKHISNLKIDTPDMIGVKGNPGITSDTKGILS</sequence>
<dbReference type="PRINTS" id="PR01607">
    <property type="entry name" value="APYRASEFAMLY"/>
</dbReference>
<dbReference type="EMBL" id="UOYO01000035">
    <property type="protein sequence ID" value="VAY87766.1"/>
    <property type="molecule type" value="Genomic_DNA"/>
</dbReference>
<evidence type="ECO:0000313" key="2">
    <source>
        <dbReference type="EMBL" id="VAY87766.1"/>
    </source>
</evidence>
<dbReference type="NCBIfam" id="TIGR04486">
    <property type="entry name" value="thiosulf_SoxB"/>
    <property type="match status" value="1"/>
</dbReference>
<dbReference type="SUPFAM" id="SSF55816">
    <property type="entry name" value="5'-nucleotidase (syn. UDP-sugar hydrolase), C-terminal domain"/>
    <property type="match status" value="1"/>
</dbReference>
<dbReference type="Gene3D" id="3.60.21.10">
    <property type="match status" value="1"/>
</dbReference>
<accession>A0A3B1E5B2</accession>
<name>A0A3B1E5B2_9ZZZZ</name>
<organism evidence="2">
    <name type="scientific">hydrothermal vent metagenome</name>
    <dbReference type="NCBI Taxonomy" id="652676"/>
    <lineage>
        <taxon>unclassified sequences</taxon>
        <taxon>metagenomes</taxon>
        <taxon>ecological metagenomes</taxon>
    </lineage>
</organism>
<dbReference type="AlphaFoldDB" id="A0A3B1E5B2"/>
<dbReference type="GO" id="GO:0009166">
    <property type="term" value="P:nucleotide catabolic process"/>
    <property type="evidence" value="ECO:0007669"/>
    <property type="project" value="InterPro"/>
</dbReference>
<dbReference type="InterPro" id="IPR006179">
    <property type="entry name" value="5_nucleotidase/apyrase"/>
</dbReference>
<evidence type="ECO:0000259" key="1">
    <source>
        <dbReference type="Pfam" id="PF02872"/>
    </source>
</evidence>
<dbReference type="SUPFAM" id="SSF56300">
    <property type="entry name" value="Metallo-dependent phosphatases"/>
    <property type="match status" value="1"/>
</dbReference>
<dbReference type="InterPro" id="IPR030998">
    <property type="entry name" value="Thiosulf_SoxB"/>
</dbReference>
<dbReference type="Pfam" id="PF02872">
    <property type="entry name" value="5_nucleotid_C"/>
    <property type="match status" value="1"/>
</dbReference>
<dbReference type="InterPro" id="IPR041829">
    <property type="entry name" value="SoxB_N"/>
</dbReference>
<dbReference type="PANTHER" id="PTHR11575">
    <property type="entry name" value="5'-NUCLEOTIDASE-RELATED"/>
    <property type="match status" value="1"/>
</dbReference>
<dbReference type="InterPro" id="IPR008334">
    <property type="entry name" value="5'-Nucleotdase_C"/>
</dbReference>
<dbReference type="Gene3D" id="6.10.140.570">
    <property type="match status" value="1"/>
</dbReference>